<keyword evidence="3" id="KW-1185">Reference proteome</keyword>
<feature type="non-terminal residue" evidence="2">
    <location>
        <position position="1"/>
    </location>
</feature>
<dbReference type="AlphaFoldDB" id="V8NI09"/>
<protein>
    <submittedName>
        <fullName evidence="2">Octapeptide-repeat protein T2</fullName>
    </submittedName>
</protein>
<accession>V8NI09</accession>
<proteinExistence type="predicted"/>
<dbReference type="EMBL" id="AZIM01004046">
    <property type="protein sequence ID" value="ETE61278.1"/>
    <property type="molecule type" value="Genomic_DNA"/>
</dbReference>
<dbReference type="Proteomes" id="UP000018936">
    <property type="component" value="Unassembled WGS sequence"/>
</dbReference>
<feature type="compositionally biased region" description="Basic and acidic residues" evidence="1">
    <location>
        <begin position="267"/>
        <end position="297"/>
    </location>
</feature>
<organism evidence="2 3">
    <name type="scientific">Ophiophagus hannah</name>
    <name type="common">King cobra</name>
    <name type="synonym">Naja hannah</name>
    <dbReference type="NCBI Taxonomy" id="8665"/>
    <lineage>
        <taxon>Eukaryota</taxon>
        <taxon>Metazoa</taxon>
        <taxon>Chordata</taxon>
        <taxon>Craniata</taxon>
        <taxon>Vertebrata</taxon>
        <taxon>Euteleostomi</taxon>
        <taxon>Lepidosauria</taxon>
        <taxon>Squamata</taxon>
        <taxon>Bifurcata</taxon>
        <taxon>Unidentata</taxon>
        <taxon>Episquamata</taxon>
        <taxon>Toxicofera</taxon>
        <taxon>Serpentes</taxon>
        <taxon>Colubroidea</taxon>
        <taxon>Elapidae</taxon>
        <taxon>Elapinae</taxon>
        <taxon>Ophiophagus</taxon>
    </lineage>
</organism>
<evidence type="ECO:0000256" key="1">
    <source>
        <dbReference type="SAM" id="MobiDB-lite"/>
    </source>
</evidence>
<comment type="caution">
    <text evidence="2">The sequence shown here is derived from an EMBL/GenBank/DDBJ whole genome shotgun (WGS) entry which is preliminary data.</text>
</comment>
<evidence type="ECO:0000313" key="3">
    <source>
        <dbReference type="Proteomes" id="UP000018936"/>
    </source>
</evidence>
<reference evidence="2 3" key="1">
    <citation type="journal article" date="2013" name="Proc. Natl. Acad. Sci. U.S.A.">
        <title>The king cobra genome reveals dynamic gene evolution and adaptation in the snake venom system.</title>
        <authorList>
            <person name="Vonk F.J."/>
            <person name="Casewell N.R."/>
            <person name="Henkel C.V."/>
            <person name="Heimberg A.M."/>
            <person name="Jansen H.J."/>
            <person name="McCleary R.J."/>
            <person name="Kerkkamp H.M."/>
            <person name="Vos R.A."/>
            <person name="Guerreiro I."/>
            <person name="Calvete J.J."/>
            <person name="Wuster W."/>
            <person name="Woods A.E."/>
            <person name="Logan J.M."/>
            <person name="Harrison R.A."/>
            <person name="Castoe T.A."/>
            <person name="de Koning A.P."/>
            <person name="Pollock D.D."/>
            <person name="Yandell M."/>
            <person name="Calderon D."/>
            <person name="Renjifo C."/>
            <person name="Currier R.B."/>
            <person name="Salgado D."/>
            <person name="Pla D."/>
            <person name="Sanz L."/>
            <person name="Hyder A.S."/>
            <person name="Ribeiro J.M."/>
            <person name="Arntzen J.W."/>
            <person name="van den Thillart G.E."/>
            <person name="Boetzer M."/>
            <person name="Pirovano W."/>
            <person name="Dirks R.P."/>
            <person name="Spaink H.P."/>
            <person name="Duboule D."/>
            <person name="McGlinn E."/>
            <person name="Kini R.M."/>
            <person name="Richardson M.K."/>
        </authorList>
    </citation>
    <scope>NUCLEOTIDE SEQUENCE</scope>
    <source>
        <tissue evidence="2">Blood</tissue>
    </source>
</reference>
<feature type="compositionally biased region" description="Basic and acidic residues" evidence="1">
    <location>
        <begin position="205"/>
        <end position="216"/>
    </location>
</feature>
<name>V8NI09_OPHHA</name>
<sequence length="297" mass="33321">MAFTVDRFQSFQWWTKRQRELALKVHAGCVVTPYELILDHLVRREVNHCKRPRLSASPPGESPEVVEKDNMRRRPLWRLAYSAGRPGLSSLVVVIFSGDRSAIVGWVEAAPGSWVEEREKEGHTDVFNSTDLQGISGSACKKLPDGVLIESTSKPWKAAGLAVTWFLWSVIVEGQGLLHAFLEGPANWYELVGLGRAEWVLEGGREERRKEGGGRKEGRKKGGREGGHGMKEGGKERMKEGREQRRNKGGRARERRGQRARGRKGSSRKERWKEGRMGGTEGGREEGKTGREGKKRG</sequence>
<feature type="compositionally biased region" description="Basic and acidic residues" evidence="1">
    <location>
        <begin position="223"/>
        <end position="257"/>
    </location>
</feature>
<feature type="region of interest" description="Disordered" evidence="1">
    <location>
        <begin position="205"/>
        <end position="297"/>
    </location>
</feature>
<gene>
    <name evidence="2" type="primary">Srst</name>
    <name evidence="2" type="ORF">L345_12973</name>
</gene>
<evidence type="ECO:0000313" key="2">
    <source>
        <dbReference type="EMBL" id="ETE61278.1"/>
    </source>
</evidence>